<evidence type="ECO:0000313" key="2">
    <source>
        <dbReference type="Proteomes" id="UP000018460"/>
    </source>
</evidence>
<dbReference type="PATRIC" id="fig|1120925.3.peg.674"/>
<name>N9CD76_9GAMM</name>
<sequence>MIRSIKELTLENLCLDNLSNELSHLTEIELLSLISDYKSDKTVKEILQLYSINTIPSKFKKLLPLIYADFCSHCGGKVVFELQSKTYSYGLLEEQTAQCVQCSHKPNGYSCQCDACVRAENEKRILAEAQKKRVLLSKREAITKEYNPDRYKKIEESELGATEKIFLSVIVRNCLSEDGKYIAPIKNSLLPLTPSNELTTKLIRHLTSRSILIPSIDSEVDTFVFDEDQIPNSYYTYEVKYRLNIDHDDKYSFLIERLLHPEIEICESIEELLKIWQDLALYEVLSYFTYQMNDVGYSPVIGEITTATFNKLLEVFSVGQIYNIIFRAVANSTRAYQSGDYTKKHAMNMVVASCRNQGEKAVAEEWDLKPYNRIKQLPESELSRLIFTGILKKSNQGFYSAPTLSNLESMLEVE</sequence>
<comment type="caution">
    <text evidence="1">The sequence shown here is derived from an EMBL/GenBank/DDBJ whole genome shotgun (WGS) entry which is preliminary data.</text>
</comment>
<dbReference type="RefSeq" id="WP_005007807.1">
    <property type="nucleotide sequence ID" value="NZ_KB849726.1"/>
</dbReference>
<dbReference type="AlphaFoldDB" id="N9CD76"/>
<dbReference type="eggNOG" id="ENOG502ZBJB">
    <property type="taxonomic scope" value="Bacteria"/>
</dbReference>
<proteinExistence type="predicted"/>
<reference evidence="1 2" key="1">
    <citation type="submission" date="2013-02" db="EMBL/GenBank/DDBJ databases">
        <title>The Genome Sequence of Acinetobacter bouvetii CIP 107468.</title>
        <authorList>
            <consortium name="The Broad Institute Genome Sequencing Platform"/>
            <consortium name="The Broad Institute Genome Sequencing Center for Infectious Disease"/>
            <person name="Cerqueira G."/>
            <person name="Feldgarden M."/>
            <person name="Courvalin P."/>
            <person name="Perichon B."/>
            <person name="Grillot-Courvalin C."/>
            <person name="Clermont D."/>
            <person name="Rocha E."/>
            <person name="Yoon E.-J."/>
            <person name="Nemec A."/>
            <person name="Walker B."/>
            <person name="Young S.K."/>
            <person name="Zeng Q."/>
            <person name="Gargeya S."/>
            <person name="Fitzgerald M."/>
            <person name="Haas B."/>
            <person name="Abouelleil A."/>
            <person name="Alvarado L."/>
            <person name="Arachchi H.M."/>
            <person name="Berlin A.M."/>
            <person name="Chapman S.B."/>
            <person name="Dewar J."/>
            <person name="Goldberg J."/>
            <person name="Griggs A."/>
            <person name="Gujja S."/>
            <person name="Hansen M."/>
            <person name="Howarth C."/>
            <person name="Imamovic A."/>
            <person name="Larimer J."/>
            <person name="McCowan C."/>
            <person name="Murphy C."/>
            <person name="Neiman D."/>
            <person name="Pearson M."/>
            <person name="Priest M."/>
            <person name="Roberts A."/>
            <person name="Saif S."/>
            <person name="Shea T."/>
            <person name="Sisk P."/>
            <person name="Sykes S."/>
            <person name="Wortman J."/>
            <person name="Nusbaum C."/>
            <person name="Birren B."/>
        </authorList>
    </citation>
    <scope>NUCLEOTIDE SEQUENCE [LARGE SCALE GENOMIC DNA]</scope>
    <source>
        <strain evidence="1 2">CIP 107468</strain>
    </source>
</reference>
<gene>
    <name evidence="1" type="ORF">F941_00624</name>
</gene>
<evidence type="ECO:0000313" key="1">
    <source>
        <dbReference type="EMBL" id="ENV83792.1"/>
    </source>
</evidence>
<dbReference type="Proteomes" id="UP000018460">
    <property type="component" value="Unassembled WGS sequence"/>
</dbReference>
<dbReference type="EMBL" id="APQD01000005">
    <property type="protein sequence ID" value="ENV83792.1"/>
    <property type="molecule type" value="Genomic_DNA"/>
</dbReference>
<protein>
    <submittedName>
        <fullName evidence="1">Uncharacterized protein</fullName>
    </submittedName>
</protein>
<accession>N9CD76</accession>
<keyword evidence="2" id="KW-1185">Reference proteome</keyword>
<dbReference type="OrthoDB" id="1495383at2"/>
<organism evidence="1 2">
    <name type="scientific">Acinetobacter bouvetii DSM 14964 = CIP 107468</name>
    <dbReference type="NCBI Taxonomy" id="1120925"/>
    <lineage>
        <taxon>Bacteria</taxon>
        <taxon>Pseudomonadati</taxon>
        <taxon>Pseudomonadota</taxon>
        <taxon>Gammaproteobacteria</taxon>
        <taxon>Moraxellales</taxon>
        <taxon>Moraxellaceae</taxon>
        <taxon>Acinetobacter</taxon>
    </lineage>
</organism>